<reference evidence="2" key="1">
    <citation type="journal article" date="2019" name="Int. J. Syst. Evol. Microbiol.">
        <title>The Global Catalogue of Microorganisms (GCM) 10K type strain sequencing project: providing services to taxonomists for standard genome sequencing and annotation.</title>
        <authorList>
            <consortium name="The Broad Institute Genomics Platform"/>
            <consortium name="The Broad Institute Genome Sequencing Center for Infectious Disease"/>
            <person name="Wu L."/>
            <person name="Ma J."/>
        </authorList>
    </citation>
    <scope>NUCLEOTIDE SEQUENCE [LARGE SCALE GENOMIC DNA]</scope>
    <source>
        <strain evidence="2">JCM 9377</strain>
    </source>
</reference>
<proteinExistence type="predicted"/>
<dbReference type="EMBL" id="BAAAUV010000017">
    <property type="protein sequence ID" value="GAA3227214.1"/>
    <property type="molecule type" value="Genomic_DNA"/>
</dbReference>
<comment type="caution">
    <text evidence="1">The sequence shown here is derived from an EMBL/GenBank/DDBJ whole genome shotgun (WGS) entry which is preliminary data.</text>
</comment>
<gene>
    <name evidence="1" type="ORF">GCM10010468_55890</name>
</gene>
<organism evidence="1 2">
    <name type="scientific">Actinocorallia longicatena</name>
    <dbReference type="NCBI Taxonomy" id="111803"/>
    <lineage>
        <taxon>Bacteria</taxon>
        <taxon>Bacillati</taxon>
        <taxon>Actinomycetota</taxon>
        <taxon>Actinomycetes</taxon>
        <taxon>Streptosporangiales</taxon>
        <taxon>Thermomonosporaceae</taxon>
        <taxon>Actinocorallia</taxon>
    </lineage>
</organism>
<accession>A0ABP6QJG1</accession>
<name>A0ABP6QJG1_9ACTN</name>
<dbReference type="RefSeq" id="WP_344834023.1">
    <property type="nucleotide sequence ID" value="NZ_BAAAUV010000017.1"/>
</dbReference>
<keyword evidence="2" id="KW-1185">Reference proteome</keyword>
<evidence type="ECO:0000313" key="1">
    <source>
        <dbReference type="EMBL" id="GAA3227214.1"/>
    </source>
</evidence>
<evidence type="ECO:0000313" key="2">
    <source>
        <dbReference type="Proteomes" id="UP001501237"/>
    </source>
</evidence>
<sequence length="157" mass="16599">MRPLHRTLLSGTLAAVTAVNIAFIVDRARTPPEVRPCTLRVAAGAADRWAGGPICEWTDGSGTPVRLVITPDRGAADFGFDRAEADRDHVIGPVPGIRRAYVWTSLYGLTGHNAGAGAHVEGQNIKVSAGPAASGPQVRDVATRILADTVRDLRDRS</sequence>
<protein>
    <submittedName>
        <fullName evidence="1">Uncharacterized protein</fullName>
    </submittedName>
</protein>
<dbReference type="Proteomes" id="UP001501237">
    <property type="component" value="Unassembled WGS sequence"/>
</dbReference>